<dbReference type="Proteomes" id="UP000509379">
    <property type="component" value="Segment"/>
</dbReference>
<reference evidence="2" key="1">
    <citation type="submission" date="2020-05" db="EMBL/GenBank/DDBJ databases">
        <title>Isolation and characterization of the novel bacteriophage AXL3 against Stenotrophomonas maltophilia.</title>
        <authorList>
            <person name="McCutcheon J.G."/>
            <person name="Lin A."/>
            <person name="Dennis J."/>
        </authorList>
    </citation>
    <scope>NUCLEOTIDE SEQUENCE [LARGE SCALE GENOMIC DNA]</scope>
</reference>
<evidence type="ECO:0000313" key="3">
    <source>
        <dbReference type="Proteomes" id="UP000509379"/>
    </source>
</evidence>
<accession>A0A7D4XWE0</accession>
<evidence type="ECO:0000313" key="2">
    <source>
        <dbReference type="EMBL" id="QKW95589.1"/>
    </source>
</evidence>
<dbReference type="EMBL" id="MT536174">
    <property type="protein sequence ID" value="QKW95589.1"/>
    <property type="molecule type" value="Genomic_DNA"/>
</dbReference>
<protein>
    <submittedName>
        <fullName evidence="2">Structural protein</fullName>
    </submittedName>
</protein>
<sequence>MALVIEDGTIVAGANSYIDVPAAKAYAEARGVDLGTDDAVTEQRLLGAMDYLESLSYKGSRTDPDEQSLAWPRTGVTFDGRTFGANTIPQQLKSAQAQLVIELFNGVIIFASSGASSGSTEKFVKKEKVDVIETEYATPKEVGEEFLAVAEMPAVSALLRGLLKGFGPLFAYRG</sequence>
<organism evidence="2 3">
    <name type="scientific">Stenotrophomonas phage vB_SmaS-AXL_3</name>
    <dbReference type="NCBI Taxonomy" id="2740427"/>
    <lineage>
        <taxon>Viruses</taxon>
        <taxon>Duplodnaviria</taxon>
        <taxon>Heunggongvirae</taxon>
        <taxon>Uroviricota</taxon>
        <taxon>Caudoviricetes</taxon>
        <taxon>Axeltriavirus</taxon>
        <taxon>Axeltriavirus AXL3</taxon>
    </lineage>
</organism>
<proteinExistence type="predicted"/>
<dbReference type="InterPro" id="IPR046787">
    <property type="entry name" value="DnaT_2"/>
</dbReference>
<name>A0A7D4XWE0_9CAUD</name>
<keyword evidence="3" id="KW-1185">Reference proteome</keyword>
<evidence type="ECO:0000259" key="1">
    <source>
        <dbReference type="Pfam" id="PF20557"/>
    </source>
</evidence>
<dbReference type="Pfam" id="PF20557">
    <property type="entry name" value="DnaT_2"/>
    <property type="match status" value="1"/>
</dbReference>
<gene>
    <name evidence="2" type="ORF">AXL3_09</name>
</gene>
<feature type="domain" description="Putative DnaT-like" evidence="1">
    <location>
        <begin position="1"/>
        <end position="167"/>
    </location>
</feature>